<proteinExistence type="inferred from homology"/>
<dbReference type="Proteomes" id="UP000585721">
    <property type="component" value="Unassembled WGS sequence"/>
</dbReference>
<evidence type="ECO:0000259" key="4">
    <source>
        <dbReference type="Pfam" id="PF25876"/>
    </source>
</evidence>
<dbReference type="Pfam" id="PF25917">
    <property type="entry name" value="BSH_RND"/>
    <property type="match status" value="1"/>
</dbReference>
<feature type="coiled-coil region" evidence="2">
    <location>
        <begin position="90"/>
        <end position="155"/>
    </location>
</feature>
<dbReference type="EMBL" id="JACHGR010000003">
    <property type="protein sequence ID" value="MBB6055160.1"/>
    <property type="molecule type" value="Genomic_DNA"/>
</dbReference>
<feature type="signal peptide" evidence="3">
    <location>
        <begin position="1"/>
        <end position="18"/>
    </location>
</feature>
<dbReference type="SUPFAM" id="SSF111369">
    <property type="entry name" value="HlyD-like secretion proteins"/>
    <property type="match status" value="1"/>
</dbReference>
<evidence type="ECO:0000259" key="6">
    <source>
        <dbReference type="Pfam" id="PF25975"/>
    </source>
</evidence>
<feature type="domain" description="Multidrug resistance protein MdtA-like barrel-sandwich hybrid" evidence="5">
    <location>
        <begin position="51"/>
        <end position="184"/>
    </location>
</feature>
<evidence type="ECO:0000256" key="3">
    <source>
        <dbReference type="SAM" id="SignalP"/>
    </source>
</evidence>
<accession>A0A841GK38</accession>
<comment type="similarity">
    <text evidence="1">Belongs to the membrane fusion protein (MFP) (TC 8.A.1) family.</text>
</comment>
<dbReference type="RefSeq" id="WP_188025938.1">
    <property type="nucleotide sequence ID" value="NZ_JACHGR010000003.1"/>
</dbReference>
<dbReference type="Pfam" id="PF25975">
    <property type="entry name" value="CzcB_C"/>
    <property type="match status" value="1"/>
</dbReference>
<dbReference type="PANTHER" id="PTHR30469:SF18">
    <property type="entry name" value="RESISTANCE-NODULATION-CELL DIVISION (RND) EFFLUX MEMBRANE FUSION PROTEIN-RELATED"/>
    <property type="match status" value="1"/>
</dbReference>
<feature type="domain" description="CzcB-like C-terminal circularly permuted SH3-like" evidence="6">
    <location>
        <begin position="277"/>
        <end position="328"/>
    </location>
</feature>
<comment type="caution">
    <text evidence="7">The sequence shown here is derived from an EMBL/GenBank/DDBJ whole genome shotgun (WGS) entry which is preliminary data.</text>
</comment>
<dbReference type="NCBIfam" id="TIGR01730">
    <property type="entry name" value="RND_mfp"/>
    <property type="match status" value="1"/>
</dbReference>
<dbReference type="GO" id="GO:1990281">
    <property type="term" value="C:efflux pump complex"/>
    <property type="evidence" value="ECO:0007669"/>
    <property type="project" value="TreeGrafter"/>
</dbReference>
<dbReference type="InterPro" id="IPR058649">
    <property type="entry name" value="CzcB_C"/>
</dbReference>
<dbReference type="PANTHER" id="PTHR30469">
    <property type="entry name" value="MULTIDRUG RESISTANCE PROTEIN MDTA"/>
    <property type="match status" value="1"/>
</dbReference>
<reference evidence="7 8" key="1">
    <citation type="submission" date="2020-08" db="EMBL/GenBank/DDBJ databases">
        <title>Genomic Encyclopedia of Type Strains, Phase IV (KMG-IV): sequencing the most valuable type-strain genomes for metagenomic binning, comparative biology and taxonomic classification.</title>
        <authorList>
            <person name="Goeker M."/>
        </authorList>
    </citation>
    <scope>NUCLEOTIDE SEQUENCE [LARGE SCALE GENOMIC DNA]</scope>
    <source>
        <strain evidence="7 8">DSM 22975</strain>
    </source>
</reference>
<evidence type="ECO:0000313" key="8">
    <source>
        <dbReference type="Proteomes" id="UP000585721"/>
    </source>
</evidence>
<evidence type="ECO:0000259" key="5">
    <source>
        <dbReference type="Pfam" id="PF25917"/>
    </source>
</evidence>
<sequence length="343" mass="37189">MRYLLSLLIILSAGLAVAADTPSTGETLTVQPTNIPDWFIMDGRIEPVDQGTVSAQTSGRISAITVDVNDVVPAGHLLIEITNTSQTAGLDQAKAAVKAAEARYADAERQRARLVDLVKKGSISRREYDSAATEAEAAANVLKQAKAELVRAGENLGYTRVVAPYAGVVSGRHVSLGETVNPGQLLLSGYAFENMRVVASLPARYISQLKETTPLQVTFPDGQTLTLPQHQLFQFADPASHSFTLRANLPKQETPIWRNGTWVKLAMPLATKPKLLIPEHAVLRQNELSAVYLAEKDSYVLRQVRLGRHYEDQIEILSGLNAGDVIARDAYTVIASQGGHYAP</sequence>
<feature type="chain" id="PRO_5032999846" evidence="3">
    <location>
        <begin position="19"/>
        <end position="343"/>
    </location>
</feature>
<dbReference type="InterPro" id="IPR058624">
    <property type="entry name" value="MdtA-like_HH"/>
</dbReference>
<dbReference type="Gene3D" id="2.40.50.100">
    <property type="match status" value="1"/>
</dbReference>
<name>A0A841GK38_9GAMM</name>
<evidence type="ECO:0000313" key="7">
    <source>
        <dbReference type="EMBL" id="MBB6055160.1"/>
    </source>
</evidence>
<keyword evidence="2" id="KW-0175">Coiled coil</keyword>
<organism evidence="7 8">
    <name type="scientific">Tolumonas osonensis</name>
    <dbReference type="NCBI Taxonomy" id="675874"/>
    <lineage>
        <taxon>Bacteria</taxon>
        <taxon>Pseudomonadati</taxon>
        <taxon>Pseudomonadota</taxon>
        <taxon>Gammaproteobacteria</taxon>
        <taxon>Aeromonadales</taxon>
        <taxon>Aeromonadaceae</taxon>
        <taxon>Tolumonas</taxon>
    </lineage>
</organism>
<dbReference type="AlphaFoldDB" id="A0A841GK38"/>
<evidence type="ECO:0000256" key="2">
    <source>
        <dbReference type="SAM" id="Coils"/>
    </source>
</evidence>
<keyword evidence="8" id="KW-1185">Reference proteome</keyword>
<dbReference type="Gene3D" id="2.40.30.170">
    <property type="match status" value="1"/>
</dbReference>
<dbReference type="InterPro" id="IPR006143">
    <property type="entry name" value="RND_pump_MFP"/>
</dbReference>
<keyword evidence="3" id="KW-0732">Signal</keyword>
<dbReference type="Gene3D" id="1.10.287.470">
    <property type="entry name" value="Helix hairpin bin"/>
    <property type="match status" value="1"/>
</dbReference>
<evidence type="ECO:0000256" key="1">
    <source>
        <dbReference type="ARBA" id="ARBA00009477"/>
    </source>
</evidence>
<dbReference type="GO" id="GO:0015562">
    <property type="term" value="F:efflux transmembrane transporter activity"/>
    <property type="evidence" value="ECO:0007669"/>
    <property type="project" value="TreeGrafter"/>
</dbReference>
<protein>
    <submittedName>
        <fullName evidence="7">RND family efflux transporter MFP subunit</fullName>
    </submittedName>
</protein>
<dbReference type="Pfam" id="PF25876">
    <property type="entry name" value="HH_MFP_RND"/>
    <property type="match status" value="1"/>
</dbReference>
<feature type="domain" description="Multidrug resistance protein MdtA-like alpha-helical hairpin" evidence="4">
    <location>
        <begin position="90"/>
        <end position="159"/>
    </location>
</feature>
<dbReference type="InterPro" id="IPR058625">
    <property type="entry name" value="MdtA-like_BSH"/>
</dbReference>
<dbReference type="Gene3D" id="2.40.420.20">
    <property type="match status" value="1"/>
</dbReference>
<gene>
    <name evidence="7" type="ORF">HNR75_001042</name>
</gene>